<keyword evidence="2" id="KW-1185">Reference proteome</keyword>
<organism evidence="1 2">
    <name type="scientific">Runella salmonicolor</name>
    <dbReference type="NCBI Taxonomy" id="2950278"/>
    <lineage>
        <taxon>Bacteria</taxon>
        <taxon>Pseudomonadati</taxon>
        <taxon>Bacteroidota</taxon>
        <taxon>Cytophagia</taxon>
        <taxon>Cytophagales</taxon>
        <taxon>Spirosomataceae</taxon>
        <taxon>Runella</taxon>
    </lineage>
</organism>
<dbReference type="EMBL" id="JAMZEL010000001">
    <property type="protein sequence ID" value="MCP1381807.1"/>
    <property type="molecule type" value="Genomic_DNA"/>
</dbReference>
<dbReference type="RefSeq" id="WP_253525707.1">
    <property type="nucleotide sequence ID" value="NZ_JAMZEL010000001.1"/>
</dbReference>
<dbReference type="Proteomes" id="UP001204772">
    <property type="component" value="Unassembled WGS sequence"/>
</dbReference>
<name>A0ABT1FJB9_9BACT</name>
<proteinExistence type="predicted"/>
<evidence type="ECO:0000313" key="1">
    <source>
        <dbReference type="EMBL" id="MCP1381807.1"/>
    </source>
</evidence>
<accession>A0ABT1FJB9</accession>
<protein>
    <submittedName>
        <fullName evidence="1">Uncharacterized protein</fullName>
    </submittedName>
</protein>
<evidence type="ECO:0000313" key="2">
    <source>
        <dbReference type="Proteomes" id="UP001204772"/>
    </source>
</evidence>
<comment type="caution">
    <text evidence="1">The sequence shown here is derived from an EMBL/GenBank/DDBJ whole genome shotgun (WGS) entry which is preliminary data.</text>
</comment>
<gene>
    <name evidence="1" type="ORF">NCI00_05190</name>
</gene>
<sequence length="85" mass="9725">MENEPVWILISELLESGLEYSVQLGRIENKDTWILENKEKEVVAYQIAEPGKAPFYNVYCLVEYEPENEGESSTPEIIAFLIKGS</sequence>
<reference evidence="1 2" key="1">
    <citation type="submission" date="2022-06" db="EMBL/GenBank/DDBJ databases">
        <title>Runella sp. S5 genome sequencing.</title>
        <authorList>
            <person name="Park S."/>
        </authorList>
    </citation>
    <scope>NUCLEOTIDE SEQUENCE [LARGE SCALE GENOMIC DNA]</scope>
    <source>
        <strain evidence="1 2">S5</strain>
    </source>
</reference>